<dbReference type="RefSeq" id="WP_309806514.1">
    <property type="nucleotide sequence ID" value="NZ_JAVDRD010000016.1"/>
</dbReference>
<sequence length="145" mass="15667">MPIDTTDLWPEPDPAPRAAGTVARAEATQTVENEGFVPFDAPPPPMSAPAASPAHAAPDAASLRDATHQRIAVVLEELALEVEDLGGRLCTDMDVAARHMDVLQAIDLIAQKQRSLARLLEADCPITAIEQIGLDVLRDRMRMFH</sequence>
<organism evidence="2 3">
    <name type="scientific">Novosphingobium capsulatum</name>
    <dbReference type="NCBI Taxonomy" id="13688"/>
    <lineage>
        <taxon>Bacteria</taxon>
        <taxon>Pseudomonadati</taxon>
        <taxon>Pseudomonadota</taxon>
        <taxon>Alphaproteobacteria</taxon>
        <taxon>Sphingomonadales</taxon>
        <taxon>Sphingomonadaceae</taxon>
        <taxon>Novosphingobium</taxon>
    </lineage>
</organism>
<protein>
    <submittedName>
        <fullName evidence="2">Uncharacterized protein</fullName>
    </submittedName>
</protein>
<evidence type="ECO:0000313" key="2">
    <source>
        <dbReference type="EMBL" id="MDR6513187.1"/>
    </source>
</evidence>
<dbReference type="EMBL" id="JAVDRD010000016">
    <property type="protein sequence ID" value="MDR6513187.1"/>
    <property type="molecule type" value="Genomic_DNA"/>
</dbReference>
<feature type="region of interest" description="Disordered" evidence="1">
    <location>
        <begin position="1"/>
        <end position="62"/>
    </location>
</feature>
<comment type="caution">
    <text evidence="2">The sequence shown here is derived from an EMBL/GenBank/DDBJ whole genome shotgun (WGS) entry which is preliminary data.</text>
</comment>
<evidence type="ECO:0000313" key="3">
    <source>
        <dbReference type="Proteomes" id="UP001184150"/>
    </source>
</evidence>
<keyword evidence="3" id="KW-1185">Reference proteome</keyword>
<gene>
    <name evidence="2" type="ORF">J2792_004079</name>
</gene>
<proteinExistence type="predicted"/>
<evidence type="ECO:0000256" key="1">
    <source>
        <dbReference type="SAM" id="MobiDB-lite"/>
    </source>
</evidence>
<accession>A0ABU1MTJ7</accession>
<reference evidence="2 3" key="1">
    <citation type="submission" date="2023-07" db="EMBL/GenBank/DDBJ databases">
        <title>Sorghum-associated microbial communities from plants grown in Nebraska, USA.</title>
        <authorList>
            <person name="Schachtman D."/>
        </authorList>
    </citation>
    <scope>NUCLEOTIDE SEQUENCE [LARGE SCALE GENOMIC DNA]</scope>
    <source>
        <strain evidence="2 3">DS1027</strain>
    </source>
</reference>
<name>A0ABU1MTJ7_9SPHN</name>
<dbReference type="Proteomes" id="UP001184150">
    <property type="component" value="Unassembled WGS sequence"/>
</dbReference>
<feature type="compositionally biased region" description="Low complexity" evidence="1">
    <location>
        <begin position="48"/>
        <end position="62"/>
    </location>
</feature>